<dbReference type="SFLD" id="SFLDS00029">
    <property type="entry name" value="Radical_SAM"/>
    <property type="match status" value="2"/>
</dbReference>
<dbReference type="NCBIfam" id="NF004884">
    <property type="entry name" value="PRK06245.1"/>
    <property type="match status" value="1"/>
</dbReference>
<dbReference type="InterPro" id="IPR045567">
    <property type="entry name" value="CofH/MnqC-like_C"/>
</dbReference>
<dbReference type="HAMAP" id="MF_01612">
    <property type="entry name" value="FO_synth_sub2"/>
    <property type="match status" value="1"/>
</dbReference>
<keyword evidence="13" id="KW-0408">Iron</keyword>
<evidence type="ECO:0000256" key="13">
    <source>
        <dbReference type="ARBA" id="ARBA00023004"/>
    </source>
</evidence>
<comment type="catalytic activity">
    <reaction evidence="16">
        <text>5-amino-6-(D-ribitylamino)uracil + L-tyrosine + S-adenosyl-L-methionine = 5-amino-5-(4-hydroxybenzyl)-6-(D-ribitylimino)-5,6-dihydrouracil + 2-iminoacetate + 5'-deoxyadenosine + L-methionine + H(+)</text>
        <dbReference type="Rhea" id="RHEA:55200"/>
        <dbReference type="ChEBI" id="CHEBI:15378"/>
        <dbReference type="ChEBI" id="CHEBI:15934"/>
        <dbReference type="ChEBI" id="CHEBI:17319"/>
        <dbReference type="ChEBI" id="CHEBI:57844"/>
        <dbReference type="ChEBI" id="CHEBI:58315"/>
        <dbReference type="ChEBI" id="CHEBI:59789"/>
        <dbReference type="ChEBI" id="CHEBI:77846"/>
        <dbReference type="ChEBI" id="CHEBI:85936"/>
        <dbReference type="EC" id="2.5.1.147"/>
    </reaction>
</comment>
<feature type="domain" description="Radical SAM core" evidence="18">
    <location>
        <begin position="45"/>
        <end position="291"/>
    </location>
</feature>
<dbReference type="GO" id="GO:0051539">
    <property type="term" value="F:4 iron, 4 sulfur cluster binding"/>
    <property type="evidence" value="ECO:0007669"/>
    <property type="project" value="UniProtKB-KW"/>
</dbReference>
<organism evidence="19 20">
    <name type="scientific">Candidatus Dormiibacter inghamiae</name>
    <dbReference type="NCBI Taxonomy" id="3127013"/>
    <lineage>
        <taxon>Bacteria</taxon>
        <taxon>Bacillati</taxon>
        <taxon>Candidatus Dormiibacterota</taxon>
        <taxon>Candidatus Dormibacteria</taxon>
        <taxon>Candidatus Dormibacterales</taxon>
        <taxon>Candidatus Dormibacteraceae</taxon>
        <taxon>Candidatus Dormiibacter</taxon>
    </lineage>
</organism>
<sequence>MDELRRQAATLDPDALAFLLSPAQPLEPLLAAAHRLGVEGHGHRISYSPKVFLPLTQLCRDNCGYCTFAKPPRSGTRAYMTEEEILGLARAAAQAGCSEALFTLGDKPERRYAVARQELRELGFETTVQYLAHVAGRVLEATGLLPHLNPGVVSREEMRELRAVSASQGLMLEQLSPRLLERGQSHWASPDKKPAARLQNIRWAGELNVPYTTGFLIGIGETLRERAETIAALVQEAQAEHVQELIVQNFRAKPGTLMAAAPEPGMEELLRAVAVTRLAGGPRVNVQAPPNLAPDDYALLARAGINDWGGVSPLTMDYVNPEAPWPQLRFLEQATRAAGSQLVARLSAYPEYLADLDSAQRWLDPRVMRHVLRAADGEGLLRNARWWPAAQMPIPAAYAPTARRPVFAAALRRAELGEVLSESEIETLFTARGEEVHAVARLADDVRRKVNGDTVTYVITRNINYTNICYFRCQFCAFSKGKMSENLRGKPELLSVREVVDRCHEAVARGATEVCMQGGIHPSFTGDFYVDLLRAIKQELPELHVHAYSPLEVFQGAQTADRSIAEQLRLLREAGLGTLPGTAAEILDDRVRRWLCPDKLNTAQWAEVVKEAHRQGLRTTSTIMFGACDGPEHWARHLMVLRDIQMETGGFTEFVPLPFVHMEAPMYLKGRSRRGPTWEEVVKMHAVARLALRGFIDNIQVSWVKCGLDGCREILQAGANDLGGTLMNESISRAAGAAHGQEVAPAEMQATIRSIGRLPARRTTTYGILERFDQVA</sequence>
<reference evidence="19 20" key="1">
    <citation type="submission" date="2020-10" db="EMBL/GenBank/DDBJ databases">
        <title>Ca. Dormibacterota MAGs.</title>
        <authorList>
            <person name="Montgomery K."/>
        </authorList>
    </citation>
    <scope>NUCLEOTIDE SEQUENCE [LARGE SCALE GENOMIC DNA]</scope>
    <source>
        <strain evidence="19">SC8811_S16_3</strain>
    </source>
</reference>
<evidence type="ECO:0000256" key="4">
    <source>
        <dbReference type="ARBA" id="ARBA00010051"/>
    </source>
</evidence>
<dbReference type="EMBL" id="JAEKNQ010000036">
    <property type="protein sequence ID" value="MBJ7603464.1"/>
    <property type="molecule type" value="Genomic_DNA"/>
</dbReference>
<accession>A0A934KDH2</accession>
<evidence type="ECO:0000256" key="10">
    <source>
        <dbReference type="ARBA" id="ARBA00022679"/>
    </source>
</evidence>
<comment type="caution">
    <text evidence="19">The sequence shown here is derived from an EMBL/GenBank/DDBJ whole genome shotgun (WGS) entry which is preliminary data.</text>
</comment>
<evidence type="ECO:0000256" key="6">
    <source>
        <dbReference type="ARBA" id="ARBA00012126"/>
    </source>
</evidence>
<dbReference type="Proteomes" id="UP000620075">
    <property type="component" value="Unassembled WGS sequence"/>
</dbReference>
<dbReference type="SFLD" id="SFLDF00294">
    <property type="entry name" value="7_8-didemethyl-8-hydroxy-5-dea"/>
    <property type="match status" value="1"/>
</dbReference>
<evidence type="ECO:0000256" key="17">
    <source>
        <dbReference type="ARBA" id="ARBA00048974"/>
    </source>
</evidence>
<keyword evidence="10 19" id="KW-0808">Transferase</keyword>
<comment type="cofactor">
    <cofactor evidence="1">
        <name>[4Fe-4S] cluster</name>
        <dbReference type="ChEBI" id="CHEBI:49883"/>
    </cofactor>
</comment>
<keyword evidence="11" id="KW-0949">S-adenosyl-L-methionine</keyword>
<dbReference type="PANTHER" id="PTHR43076:SF1">
    <property type="entry name" value="LIPOYL SYNTHASE 2"/>
    <property type="match status" value="1"/>
</dbReference>
<dbReference type="PROSITE" id="PS51918">
    <property type="entry name" value="RADICAL_SAM"/>
    <property type="match status" value="2"/>
</dbReference>
<evidence type="ECO:0000256" key="11">
    <source>
        <dbReference type="ARBA" id="ARBA00022691"/>
    </source>
</evidence>
<evidence type="ECO:0000313" key="20">
    <source>
        <dbReference type="Proteomes" id="UP000620075"/>
    </source>
</evidence>
<dbReference type="NCBIfam" id="TIGR03551">
    <property type="entry name" value="F420_cofH"/>
    <property type="match status" value="1"/>
</dbReference>
<dbReference type="InterPro" id="IPR007197">
    <property type="entry name" value="rSAM"/>
</dbReference>
<dbReference type="EC" id="2.5.1.147" evidence="7"/>
<evidence type="ECO:0000256" key="7">
    <source>
        <dbReference type="ARBA" id="ARBA00012289"/>
    </source>
</evidence>
<feature type="domain" description="Radical SAM core" evidence="18">
    <location>
        <begin position="455"/>
        <end position="700"/>
    </location>
</feature>
<dbReference type="NCBIfam" id="TIGR03550">
    <property type="entry name" value="F420_cofG"/>
    <property type="match status" value="1"/>
</dbReference>
<dbReference type="SUPFAM" id="SSF102114">
    <property type="entry name" value="Radical SAM enzymes"/>
    <property type="match status" value="2"/>
</dbReference>
<dbReference type="InterPro" id="IPR034405">
    <property type="entry name" value="F420"/>
</dbReference>
<dbReference type="InterPro" id="IPR006638">
    <property type="entry name" value="Elp3/MiaA/NifB-like_rSAM"/>
</dbReference>
<gene>
    <name evidence="19" type="primary">cofH</name>
    <name evidence="19" type="ORF">JF888_09795</name>
</gene>
<dbReference type="Gene3D" id="3.20.20.70">
    <property type="entry name" value="Aldolase class I"/>
    <property type="match status" value="2"/>
</dbReference>
<dbReference type="HAMAP" id="MF_01611">
    <property type="entry name" value="FO_synth_sub1"/>
    <property type="match status" value="1"/>
</dbReference>
<dbReference type="GO" id="GO:0141093">
    <property type="term" value="F:5-amino-6-(D-ribitylamino)uracil--L-tyrosine 4-hydroxyphenyl transferase activity"/>
    <property type="evidence" value="ECO:0007669"/>
    <property type="project" value="UniProtKB-EC"/>
</dbReference>
<dbReference type="SFLD" id="SFLDG01389">
    <property type="entry name" value="menaquinone_synthsis_involved"/>
    <property type="match status" value="1"/>
</dbReference>
<dbReference type="Pfam" id="PF19288">
    <property type="entry name" value="CofH_C"/>
    <property type="match status" value="1"/>
</dbReference>
<dbReference type="GO" id="GO:0044689">
    <property type="term" value="F:7,8-didemethyl-8-hydroxy-5-deazariboflavin synthase activity"/>
    <property type="evidence" value="ECO:0007669"/>
    <property type="project" value="UniProtKB-EC"/>
</dbReference>
<comment type="similarity">
    <text evidence="4">In the C-terminal section; belongs to the radical SAM superfamily. CofH family.</text>
</comment>
<evidence type="ECO:0000256" key="9">
    <source>
        <dbReference type="ARBA" id="ARBA00022485"/>
    </source>
</evidence>
<dbReference type="CDD" id="cd01335">
    <property type="entry name" value="Radical_SAM"/>
    <property type="match status" value="2"/>
</dbReference>
<evidence type="ECO:0000256" key="8">
    <source>
        <dbReference type="ARBA" id="ARBA00022220"/>
    </source>
</evidence>
<evidence type="ECO:0000256" key="2">
    <source>
        <dbReference type="ARBA" id="ARBA00003692"/>
    </source>
</evidence>
<dbReference type="AlphaFoldDB" id="A0A934KDH2"/>
<keyword evidence="12" id="KW-0479">Metal-binding</keyword>
<evidence type="ECO:0000256" key="14">
    <source>
        <dbReference type="ARBA" id="ARBA00023014"/>
    </source>
</evidence>
<dbReference type="RefSeq" id="WP_338179523.1">
    <property type="nucleotide sequence ID" value="NZ_JAEKNQ010000036.1"/>
</dbReference>
<keyword evidence="9" id="KW-0004">4Fe-4S</keyword>
<dbReference type="InterPro" id="IPR013785">
    <property type="entry name" value="Aldolase_TIM"/>
</dbReference>
<evidence type="ECO:0000256" key="15">
    <source>
        <dbReference type="ARBA" id="ARBA00023239"/>
    </source>
</evidence>
<dbReference type="InterPro" id="IPR019939">
    <property type="entry name" value="CofG_family"/>
</dbReference>
<evidence type="ECO:0000256" key="3">
    <source>
        <dbReference type="ARBA" id="ARBA00004712"/>
    </source>
</evidence>
<dbReference type="InterPro" id="IPR058240">
    <property type="entry name" value="rSAM_sf"/>
</dbReference>
<dbReference type="SFLD" id="SFLDG01064">
    <property type="entry name" value="F420__menaquinone_cofactor_bio"/>
    <property type="match status" value="2"/>
</dbReference>
<dbReference type="InterPro" id="IPR019940">
    <property type="entry name" value="CofH_family"/>
</dbReference>
<dbReference type="Pfam" id="PF04055">
    <property type="entry name" value="Radical_SAM"/>
    <property type="match status" value="2"/>
</dbReference>
<keyword evidence="14" id="KW-0411">Iron-sulfur</keyword>
<dbReference type="SMART" id="SM00729">
    <property type="entry name" value="Elp3"/>
    <property type="match status" value="2"/>
</dbReference>
<comment type="similarity">
    <text evidence="5">In the N-terminal section; belongs to the radical SAM superfamily. CofG family.</text>
</comment>
<evidence type="ECO:0000256" key="1">
    <source>
        <dbReference type="ARBA" id="ARBA00001966"/>
    </source>
</evidence>
<proteinExistence type="inferred from homology"/>
<dbReference type="GO" id="GO:0046872">
    <property type="term" value="F:metal ion binding"/>
    <property type="evidence" value="ECO:0007669"/>
    <property type="project" value="UniProtKB-KW"/>
</dbReference>
<keyword evidence="15" id="KW-0456">Lyase</keyword>
<dbReference type="InterPro" id="IPR020050">
    <property type="entry name" value="FO_synthase_su2"/>
</dbReference>
<protein>
    <recommendedName>
        <fullName evidence="8">FO synthase</fullName>
        <ecNumber evidence="7">2.5.1.147</ecNumber>
        <ecNumber evidence="6">4.3.1.32</ecNumber>
    </recommendedName>
</protein>
<dbReference type="PANTHER" id="PTHR43076">
    <property type="entry name" value="FO SYNTHASE (COFH)"/>
    <property type="match status" value="1"/>
</dbReference>
<name>A0A934KDH2_9BACT</name>
<dbReference type="NCBIfam" id="TIGR00423">
    <property type="entry name" value="CofH family radical SAM protein"/>
    <property type="match status" value="1"/>
</dbReference>
<comment type="function">
    <text evidence="2">Catalyzes the radical-mediated synthesis of 7,8-didemethyl-8-hydroxy-5-deazariboflavin (FO) from 5-amino-6-(D-ribitylamino)uracil and L-tyrosine.</text>
</comment>
<evidence type="ECO:0000313" key="19">
    <source>
        <dbReference type="EMBL" id="MBJ7603464.1"/>
    </source>
</evidence>
<dbReference type="EC" id="4.3.1.32" evidence="6"/>
<evidence type="ECO:0000256" key="12">
    <source>
        <dbReference type="ARBA" id="ARBA00022723"/>
    </source>
</evidence>
<comment type="catalytic activity">
    <reaction evidence="17">
        <text>5-amino-5-(4-hydroxybenzyl)-6-(D-ribitylimino)-5,6-dihydrouracil + S-adenosyl-L-methionine = 7,8-didemethyl-8-hydroxy-5-deazariboflavin + 5'-deoxyadenosine + L-methionine + NH4(+) + H(+)</text>
        <dbReference type="Rhea" id="RHEA:55204"/>
        <dbReference type="ChEBI" id="CHEBI:15378"/>
        <dbReference type="ChEBI" id="CHEBI:17319"/>
        <dbReference type="ChEBI" id="CHEBI:28938"/>
        <dbReference type="ChEBI" id="CHEBI:57844"/>
        <dbReference type="ChEBI" id="CHEBI:59789"/>
        <dbReference type="ChEBI" id="CHEBI:59904"/>
        <dbReference type="ChEBI" id="CHEBI:85936"/>
        <dbReference type="EC" id="4.3.1.32"/>
    </reaction>
</comment>
<evidence type="ECO:0000256" key="16">
    <source>
        <dbReference type="ARBA" id="ARBA00048468"/>
    </source>
</evidence>
<evidence type="ECO:0000256" key="5">
    <source>
        <dbReference type="ARBA" id="ARBA00010826"/>
    </source>
</evidence>
<evidence type="ECO:0000259" key="18">
    <source>
        <dbReference type="PROSITE" id="PS51918"/>
    </source>
</evidence>
<dbReference type="SFLD" id="SFLDG01388">
    <property type="entry name" value="7_8-didemethyl-8-hydroxy-5-dea"/>
    <property type="match status" value="2"/>
</dbReference>
<comment type="pathway">
    <text evidence="3">Cofactor biosynthesis; coenzyme F0 biosynthesis.</text>
</comment>